<keyword evidence="1" id="KW-0812">Transmembrane</keyword>
<feature type="transmembrane region" description="Helical" evidence="1">
    <location>
        <begin position="39"/>
        <end position="60"/>
    </location>
</feature>
<feature type="transmembrane region" description="Helical" evidence="1">
    <location>
        <begin position="72"/>
        <end position="93"/>
    </location>
</feature>
<keyword evidence="1" id="KW-1133">Transmembrane helix</keyword>
<reference evidence="2 3" key="1">
    <citation type="submission" date="2022-01" db="EMBL/GenBank/DDBJ databases">
        <title>Alkalihalobacillus sp. EGI L200015, a novel bacterium isolated from a salt lake sediment.</title>
        <authorList>
            <person name="Gao L."/>
            <person name="Fang B.-Z."/>
            <person name="Li W.-J."/>
        </authorList>
    </citation>
    <scope>NUCLEOTIDE SEQUENCE [LARGE SCALE GENOMIC DNA]</scope>
    <source>
        <strain evidence="2 3">KCTC 12718</strain>
    </source>
</reference>
<gene>
    <name evidence="2" type="ORF">L2716_02940</name>
</gene>
<comment type="caution">
    <text evidence="2">The sequence shown here is derived from an EMBL/GenBank/DDBJ whole genome shotgun (WGS) entry which is preliminary data.</text>
</comment>
<protein>
    <submittedName>
        <fullName evidence="2">DUF3021 domain-containing protein</fullName>
    </submittedName>
</protein>
<name>A0ABS9GYJ2_9BACL</name>
<sequence length="133" mass="15242">MFKEMIRRGFIGISYSGIITFCALTIIKVNELNVSASEIWVHMLGSIALGIFWGMASLIFENESFSPLMQILIHFSASIIFFYPIAILLGWITLSAITILSSFIIFIMIYFIFWFTIRFYITRMASSLNNAIK</sequence>
<evidence type="ECO:0000313" key="2">
    <source>
        <dbReference type="EMBL" id="MCF6136670.1"/>
    </source>
</evidence>
<dbReference type="EMBL" id="JAKIJS010000001">
    <property type="protein sequence ID" value="MCF6136670.1"/>
    <property type="molecule type" value="Genomic_DNA"/>
</dbReference>
<dbReference type="Proteomes" id="UP001649381">
    <property type="component" value="Unassembled WGS sequence"/>
</dbReference>
<evidence type="ECO:0000313" key="3">
    <source>
        <dbReference type="Proteomes" id="UP001649381"/>
    </source>
</evidence>
<dbReference type="InterPro" id="IPR021560">
    <property type="entry name" value="DUF3021"/>
</dbReference>
<dbReference type="RefSeq" id="WP_236331628.1">
    <property type="nucleotide sequence ID" value="NZ_JAKIJS010000001.1"/>
</dbReference>
<keyword evidence="3" id="KW-1185">Reference proteome</keyword>
<evidence type="ECO:0000256" key="1">
    <source>
        <dbReference type="SAM" id="Phobius"/>
    </source>
</evidence>
<feature type="transmembrane region" description="Helical" evidence="1">
    <location>
        <begin position="9"/>
        <end position="27"/>
    </location>
</feature>
<dbReference type="Pfam" id="PF11457">
    <property type="entry name" value="DUF3021"/>
    <property type="match status" value="1"/>
</dbReference>
<proteinExistence type="predicted"/>
<feature type="transmembrane region" description="Helical" evidence="1">
    <location>
        <begin position="99"/>
        <end position="121"/>
    </location>
</feature>
<keyword evidence="1" id="KW-0472">Membrane</keyword>
<accession>A0ABS9GYJ2</accession>
<organism evidence="2 3">
    <name type="scientific">Pseudalkalibacillus berkeleyi</name>
    <dbReference type="NCBI Taxonomy" id="1069813"/>
    <lineage>
        <taxon>Bacteria</taxon>
        <taxon>Bacillati</taxon>
        <taxon>Bacillota</taxon>
        <taxon>Bacilli</taxon>
        <taxon>Bacillales</taxon>
        <taxon>Fictibacillaceae</taxon>
        <taxon>Pseudalkalibacillus</taxon>
    </lineage>
</organism>